<dbReference type="InterPro" id="IPR003615">
    <property type="entry name" value="HNH_nuc"/>
</dbReference>
<feature type="region of interest" description="Disordered" evidence="1">
    <location>
        <begin position="279"/>
        <end position="367"/>
    </location>
</feature>
<organism evidence="3 4">
    <name type="scientific">Pseudonocardia sediminis</name>
    <dbReference type="NCBI Taxonomy" id="1397368"/>
    <lineage>
        <taxon>Bacteria</taxon>
        <taxon>Bacillati</taxon>
        <taxon>Actinomycetota</taxon>
        <taxon>Actinomycetes</taxon>
        <taxon>Pseudonocardiales</taxon>
        <taxon>Pseudonocardiaceae</taxon>
        <taxon>Pseudonocardia</taxon>
    </lineage>
</organism>
<feature type="compositionally biased region" description="Pro residues" evidence="1">
    <location>
        <begin position="586"/>
        <end position="596"/>
    </location>
</feature>
<reference evidence="3 4" key="1">
    <citation type="submission" date="2019-02" db="EMBL/GenBank/DDBJ databases">
        <title>Sequencing the genomes of 1000 actinobacteria strains.</title>
        <authorList>
            <person name="Klenk H.-P."/>
        </authorList>
    </citation>
    <scope>NUCLEOTIDE SEQUENCE [LARGE SCALE GENOMIC DNA]</scope>
    <source>
        <strain evidence="3 4">DSM 45779</strain>
    </source>
</reference>
<dbReference type="CDD" id="cd00085">
    <property type="entry name" value="HNHc"/>
    <property type="match status" value="1"/>
</dbReference>
<comment type="caution">
    <text evidence="3">The sequence shown here is derived from an EMBL/GenBank/DDBJ whole genome shotgun (WGS) entry which is preliminary data.</text>
</comment>
<dbReference type="InterPro" id="IPR003870">
    <property type="entry name" value="DUF222"/>
</dbReference>
<name>A0A4Q7UY50_PSEST</name>
<evidence type="ECO:0000259" key="2">
    <source>
        <dbReference type="SMART" id="SM00507"/>
    </source>
</evidence>
<keyword evidence="4" id="KW-1185">Reference proteome</keyword>
<evidence type="ECO:0000256" key="1">
    <source>
        <dbReference type="SAM" id="MobiDB-lite"/>
    </source>
</evidence>
<evidence type="ECO:0000313" key="4">
    <source>
        <dbReference type="Proteomes" id="UP000291591"/>
    </source>
</evidence>
<dbReference type="EMBL" id="SHKL01000001">
    <property type="protein sequence ID" value="RZT85143.1"/>
    <property type="molecule type" value="Genomic_DNA"/>
</dbReference>
<feature type="domain" description="HNH nuclease" evidence="2">
    <location>
        <begin position="504"/>
        <end position="556"/>
    </location>
</feature>
<protein>
    <submittedName>
        <fullName evidence="3">Uncharacterized protein DUF222</fullName>
    </submittedName>
</protein>
<dbReference type="AlphaFoldDB" id="A0A4Q7UY50"/>
<dbReference type="SMART" id="SM00507">
    <property type="entry name" value="HNHc"/>
    <property type="match status" value="1"/>
</dbReference>
<feature type="compositionally biased region" description="Basic residues" evidence="1">
    <location>
        <begin position="646"/>
        <end position="660"/>
    </location>
</feature>
<accession>A0A4Q7UY50</accession>
<sequence>MPPGPDLACLLGVLTPALIPNDDIDDVLVAQSRQLAHEQARMLALLAEVVCRRPFAGPGEVRRGVDPVPYAADEVRAALVWTRRAAETETDFAWALVHRLPLVFAALDAGDVDRARAWVFVHHVGDLTDAQIHTVCTALLPIAGRLTTGQLGERLRRMVLELDPEYYERRYRRSVRERRVICYLDADGTATITASGLPAEEAAAAIERLDSLSRAARRHGHPGTLDQIRADLILGLMDGSLHTLTRDRIIDALVARYAGGTCDPTDDVTSDIATVHRGRGAANSGVAHANAERAGSSGGAAAGSGTASSATGTRTAGTNVVSRTGDGETSVDHVEPGGRGDVGSADPADHTVGIPARTGPVTHRPPEDQRVGVEIRVPLPTLLGHDERAGELPGLGPVTADTARRTVARQRRATWRWVVVDTDGHLISEGITRRRPHGMARNGPRGGVVELQIRETDLDRLAADPDACGDWAGVVTDIATRHRDRAAHVPDLDADPGRRFPTAAQRRHVEIRDRACTFPGCRAPARRSDADHTVDHHHGGPTVVDDLSPLCRHDHMLKHEGGWQLRQPEPGRFVWRSPLGREHPVAPEPILPPPIDHTPRDPEPYFDEPADDTDHPLEPPKPGRAPPHDPHDGPRLASDQDDGQPRRGRRGQPRRGRSRVARTDPADDPPPF</sequence>
<proteinExistence type="predicted"/>
<gene>
    <name evidence="3" type="ORF">EV383_2007</name>
</gene>
<evidence type="ECO:0000313" key="3">
    <source>
        <dbReference type="EMBL" id="RZT85143.1"/>
    </source>
</evidence>
<feature type="region of interest" description="Disordered" evidence="1">
    <location>
        <begin position="574"/>
        <end position="672"/>
    </location>
</feature>
<feature type="compositionally biased region" description="Low complexity" evidence="1">
    <location>
        <begin position="303"/>
        <end position="318"/>
    </location>
</feature>
<dbReference type="Pfam" id="PF02720">
    <property type="entry name" value="DUF222"/>
    <property type="match status" value="1"/>
</dbReference>
<dbReference type="Proteomes" id="UP000291591">
    <property type="component" value="Unassembled WGS sequence"/>
</dbReference>